<keyword evidence="5" id="KW-0732">Signal</keyword>
<keyword evidence="11" id="KW-1185">Reference proteome</keyword>
<keyword evidence="4 8" id="KW-0812">Transmembrane</keyword>
<dbReference type="RefSeq" id="WP_341840957.1">
    <property type="nucleotide sequence ID" value="NZ_CP149792.1"/>
</dbReference>
<keyword evidence="6 8" id="KW-0472">Membrane</keyword>
<evidence type="ECO:0000313" key="10">
    <source>
        <dbReference type="EMBL" id="WZN46220.1"/>
    </source>
</evidence>
<evidence type="ECO:0000256" key="1">
    <source>
        <dbReference type="ARBA" id="ARBA00004571"/>
    </source>
</evidence>
<dbReference type="Pfam" id="PF07715">
    <property type="entry name" value="Plug"/>
    <property type="match status" value="1"/>
</dbReference>
<comment type="subcellular location">
    <subcellularLocation>
        <location evidence="1 8">Cell outer membrane</location>
        <topology evidence="1 8">Multi-pass membrane protein</topology>
    </subcellularLocation>
</comment>
<organism evidence="10 11">
    <name type="scientific">Chitinophaga caseinilytica</name>
    <dbReference type="NCBI Taxonomy" id="2267521"/>
    <lineage>
        <taxon>Bacteria</taxon>
        <taxon>Pseudomonadati</taxon>
        <taxon>Bacteroidota</taxon>
        <taxon>Chitinophagia</taxon>
        <taxon>Chitinophagales</taxon>
        <taxon>Chitinophagaceae</taxon>
        <taxon>Chitinophaga</taxon>
    </lineage>
</organism>
<evidence type="ECO:0000256" key="8">
    <source>
        <dbReference type="PROSITE-ProRule" id="PRU01360"/>
    </source>
</evidence>
<evidence type="ECO:0000256" key="5">
    <source>
        <dbReference type="ARBA" id="ARBA00022729"/>
    </source>
</evidence>
<reference evidence="10 11" key="1">
    <citation type="submission" date="2024-03" db="EMBL/GenBank/DDBJ databases">
        <title>Chitinophaga caseinilytica sp. nov., a casein hydrolysing bacterium isolated from forest soil.</title>
        <authorList>
            <person name="Lee D.S."/>
            <person name="Han D.M."/>
            <person name="Baek J.H."/>
            <person name="Choi D.G."/>
            <person name="Jeon J.H."/>
            <person name="Jeon C.O."/>
        </authorList>
    </citation>
    <scope>NUCLEOTIDE SEQUENCE [LARGE SCALE GENOMIC DNA]</scope>
    <source>
        <strain evidence="10 11">KACC 19118</strain>
    </source>
</reference>
<dbReference type="PANTHER" id="PTHR30069">
    <property type="entry name" value="TONB-DEPENDENT OUTER MEMBRANE RECEPTOR"/>
    <property type="match status" value="1"/>
</dbReference>
<dbReference type="SUPFAM" id="SSF56935">
    <property type="entry name" value="Porins"/>
    <property type="match status" value="1"/>
</dbReference>
<comment type="similarity">
    <text evidence="8">Belongs to the TonB-dependent receptor family.</text>
</comment>
<dbReference type="InterPro" id="IPR037066">
    <property type="entry name" value="Plug_dom_sf"/>
</dbReference>
<proteinExistence type="inferred from homology"/>
<dbReference type="Gene3D" id="2.170.130.10">
    <property type="entry name" value="TonB-dependent receptor, plug domain"/>
    <property type="match status" value="1"/>
</dbReference>
<evidence type="ECO:0000313" key="11">
    <source>
        <dbReference type="Proteomes" id="UP001449657"/>
    </source>
</evidence>
<dbReference type="InterPro" id="IPR012910">
    <property type="entry name" value="Plug_dom"/>
</dbReference>
<dbReference type="InterPro" id="IPR008969">
    <property type="entry name" value="CarboxyPept-like_regulatory"/>
</dbReference>
<protein>
    <submittedName>
        <fullName evidence="10">SusC/RagA family TonB-linked outer membrane protein</fullName>
    </submittedName>
</protein>
<evidence type="ECO:0000256" key="7">
    <source>
        <dbReference type="ARBA" id="ARBA00023237"/>
    </source>
</evidence>
<evidence type="ECO:0000259" key="9">
    <source>
        <dbReference type="Pfam" id="PF07715"/>
    </source>
</evidence>
<evidence type="ECO:0000256" key="6">
    <source>
        <dbReference type="ARBA" id="ARBA00023136"/>
    </source>
</evidence>
<dbReference type="SUPFAM" id="SSF49464">
    <property type="entry name" value="Carboxypeptidase regulatory domain-like"/>
    <property type="match status" value="1"/>
</dbReference>
<keyword evidence="7 8" id="KW-0998">Cell outer membrane</keyword>
<dbReference type="InterPro" id="IPR023997">
    <property type="entry name" value="TonB-dep_OMP_SusC/RagA_CS"/>
</dbReference>
<accession>A0ABZ2Z3W5</accession>
<dbReference type="Gene3D" id="2.60.40.1120">
    <property type="entry name" value="Carboxypeptidase-like, regulatory domain"/>
    <property type="match status" value="1"/>
</dbReference>
<evidence type="ECO:0000256" key="2">
    <source>
        <dbReference type="ARBA" id="ARBA00022448"/>
    </source>
</evidence>
<sequence>MLPRPARLGAAKKAVSGSVKDATGTPLPGVTILEKGTSNGTVTTADGSFKISVEPSATLLFTFMGYAQQEVPASASSFNIVLKDDQRSLNEVVVTAMGFKREQRKLGYAVTELKGAEIAKTNSINPVAALQGKVAGVDISGAAGGPQAASRIVLRGAKSLNGKDQPIFVIDGTIFENDASDNAVNFGNVLKNFNPDDFETVTVLKGAAATALYGSRAINGAVLITTKKGTSRKGIGVDVSQTVQMESVYRTPIALQNKYGAGQNPYFRQEAGGVQAIDWVGGYSYGPEMLGQNVKLPNGEFAPFSAQPNNWKNSYQTGKYYNTNVAVEGGNENANFRASYSHLDNNSVMPNNGFKRDVFSLKSSAIVSKYLSVEGGASYATSTSLNPTRQGGDYTNENVGRKFIYVFPRNYNVDFWKSRYKVPTQNGRDLLDALGEYPGIDYWWTLNEDSWKRKESLFMGNLAFNITATDWMKFVLRGNFSNEQLSDDRRQLGWGPNFGGSRGMFATAGQNKTQYTLTGIAMISPKIRNKDWTANVNVGAEMWNSGIGNKWDMNTRDGLRTPGLYDMKNSVGTVNSNYYALGRKRINSLFAAASVSYKNAYFLDVTARNDWSSALTYPNGSGDNSYLYPSVSAAWEFTETFKQSMPSWVTYGKLRASYAYVGGDLDPFLNNTGYVTGSIWNGAGQANLPINNIFQPDLLPNQNLKPSMAGNFEFGADVRFLNNRLGLDVAVYQADIKDQIIQLDVPYESGVKRKIINAGHFRNRGIEVAINARPIEGKNFGWDLTLNGSRNINTIIKLDPAISTYELSSDQDVRAIAQVGKAYGELVTDYAYVRDPKTGLPVINNGGTSFKRGFASVGNITPDFNLGLNNNFTYKNWSLGFLIQARIGGDIFSASHQYGTGRGTLESTLPGRDAASGGLAWTDAEGRQRNDGMIPDGVFENGTKRTVNGNEVDLSGMTYRDAYNKGYVTAMSPFNYYSMIGDWGIGIREASVFDATYVALREVSVGYNMPSSITSKLKLSKLRVMLVGRNLGYLFNNLPDNINPEGIRNNATSAFSEYGGTPFVRNMAFTVQVGF</sequence>
<dbReference type="Pfam" id="PF13715">
    <property type="entry name" value="CarbopepD_reg_2"/>
    <property type="match status" value="1"/>
</dbReference>
<dbReference type="InterPro" id="IPR036942">
    <property type="entry name" value="Beta-barrel_TonB_sf"/>
</dbReference>
<dbReference type="NCBIfam" id="TIGR04056">
    <property type="entry name" value="OMP_RagA_SusC"/>
    <property type="match status" value="1"/>
</dbReference>
<dbReference type="NCBIfam" id="TIGR04057">
    <property type="entry name" value="SusC_RagA_signa"/>
    <property type="match status" value="1"/>
</dbReference>
<dbReference type="InterPro" id="IPR023996">
    <property type="entry name" value="TonB-dep_OMP_SusC/RagA"/>
</dbReference>
<feature type="domain" description="TonB-dependent receptor plug" evidence="9">
    <location>
        <begin position="103"/>
        <end position="221"/>
    </location>
</feature>
<dbReference type="PROSITE" id="PS52016">
    <property type="entry name" value="TONB_DEPENDENT_REC_3"/>
    <property type="match status" value="1"/>
</dbReference>
<keyword evidence="2 8" id="KW-0813">Transport</keyword>
<name>A0ABZ2Z3W5_9BACT</name>
<dbReference type="PANTHER" id="PTHR30069:SF29">
    <property type="entry name" value="HEMOGLOBIN AND HEMOGLOBIN-HAPTOGLOBIN-BINDING PROTEIN 1-RELATED"/>
    <property type="match status" value="1"/>
</dbReference>
<dbReference type="Gene3D" id="2.40.170.20">
    <property type="entry name" value="TonB-dependent receptor, beta-barrel domain"/>
    <property type="match status" value="1"/>
</dbReference>
<gene>
    <name evidence="10" type="ORF">WJU22_25330</name>
</gene>
<dbReference type="EMBL" id="CP150096">
    <property type="protein sequence ID" value="WZN46220.1"/>
    <property type="molecule type" value="Genomic_DNA"/>
</dbReference>
<dbReference type="Proteomes" id="UP001449657">
    <property type="component" value="Chromosome"/>
</dbReference>
<evidence type="ECO:0000256" key="3">
    <source>
        <dbReference type="ARBA" id="ARBA00022452"/>
    </source>
</evidence>
<keyword evidence="3 8" id="KW-1134">Transmembrane beta strand</keyword>
<evidence type="ECO:0000256" key="4">
    <source>
        <dbReference type="ARBA" id="ARBA00022692"/>
    </source>
</evidence>
<dbReference type="InterPro" id="IPR039426">
    <property type="entry name" value="TonB-dep_rcpt-like"/>
</dbReference>